<dbReference type="Gene3D" id="3.40.190.150">
    <property type="entry name" value="Bordetella uptake gene, domain 1"/>
    <property type="match status" value="1"/>
</dbReference>
<comment type="caution">
    <text evidence="3">The sequence shown here is derived from an EMBL/GenBank/DDBJ whole genome shotgun (WGS) entry which is preliminary data.</text>
</comment>
<gene>
    <name evidence="3" type="ORF">GXN74_04475</name>
</gene>
<dbReference type="Proteomes" id="UP000461585">
    <property type="component" value="Unassembled WGS sequence"/>
</dbReference>
<proteinExistence type="inferred from homology"/>
<evidence type="ECO:0000313" key="3">
    <source>
        <dbReference type="EMBL" id="NDL67002.1"/>
    </source>
</evidence>
<dbReference type="PANTHER" id="PTHR42928:SF5">
    <property type="entry name" value="BLR1237 PROTEIN"/>
    <property type="match status" value="1"/>
</dbReference>
<accession>A0A7X5HUQ0</accession>
<dbReference type="RefSeq" id="WP_162369727.1">
    <property type="nucleotide sequence ID" value="NZ_JAAEEH010000008.1"/>
</dbReference>
<reference evidence="3 4" key="1">
    <citation type="submission" date="2020-01" db="EMBL/GenBank/DDBJ databases">
        <title>Anaeroalcalibacter tamaniensis gen. nov., sp. nov., moderately halophilic strictly anaerobic fermenter bacterium from mud volcano of Taman peninsula.</title>
        <authorList>
            <person name="Frolova A."/>
            <person name="Merkel A.Y."/>
            <person name="Slobodkin A.I."/>
        </authorList>
    </citation>
    <scope>NUCLEOTIDE SEQUENCE [LARGE SCALE GENOMIC DNA]</scope>
    <source>
        <strain evidence="3 4">F-3ap</strain>
    </source>
</reference>
<keyword evidence="2" id="KW-0732">Signal</keyword>
<organism evidence="3 4">
    <name type="scientific">Anaerotalea alkaliphila</name>
    <dbReference type="NCBI Taxonomy" id="2662126"/>
    <lineage>
        <taxon>Bacteria</taxon>
        <taxon>Bacillati</taxon>
        <taxon>Bacillota</taxon>
        <taxon>Clostridia</taxon>
        <taxon>Eubacteriales</taxon>
        <taxon>Anaerotalea</taxon>
    </lineage>
</organism>
<feature type="signal peptide" evidence="2">
    <location>
        <begin position="1"/>
        <end position="21"/>
    </location>
</feature>
<keyword evidence="4" id="KW-1185">Reference proteome</keyword>
<protein>
    <recommendedName>
        <fullName evidence="5">Tripartite tricarboxylate transporter substrate binding protein</fullName>
    </recommendedName>
</protein>
<evidence type="ECO:0000313" key="4">
    <source>
        <dbReference type="Proteomes" id="UP000461585"/>
    </source>
</evidence>
<dbReference type="Gene3D" id="3.40.190.10">
    <property type="entry name" value="Periplasmic binding protein-like II"/>
    <property type="match status" value="1"/>
</dbReference>
<evidence type="ECO:0000256" key="2">
    <source>
        <dbReference type="SAM" id="SignalP"/>
    </source>
</evidence>
<dbReference type="InterPro" id="IPR042100">
    <property type="entry name" value="Bug_dom1"/>
</dbReference>
<dbReference type="EMBL" id="JAAEEH010000008">
    <property type="protein sequence ID" value="NDL67002.1"/>
    <property type="molecule type" value="Genomic_DNA"/>
</dbReference>
<sequence>MKKVVKSMLVFVLLFSFLAVATGCRSESGAPRRKEVVKIICPYGVGGTADAIARKYAKVAGDLYPEYDFIVEQKTGGDGFVAAAYYQNVDPNSKELFQLGYGNAYRHELGKQFGTEQVPFDLDAFLPIATVDDRTWIVYASPGTTLEEVMEKAKAGTLKMSGGNPLSDPHLALGSLVAMDGGSVTVVGYDGGAAQKQGLVTGEVDVFVGTTQAGMEEIEAGILVGLLAFSEEGFEGFVGPDGPVSVPGLVENKPSALDANKDYTGSILPAGGFIAGRTGADQEWVDKVIEISKAVWDTEEFSGWMTEIGLNRVEIYGEDAVGHMEEAIERAVNAYSLLSGN</sequence>
<evidence type="ECO:0008006" key="5">
    <source>
        <dbReference type="Google" id="ProtNLM"/>
    </source>
</evidence>
<dbReference type="InterPro" id="IPR005064">
    <property type="entry name" value="BUG"/>
</dbReference>
<dbReference type="PROSITE" id="PS51257">
    <property type="entry name" value="PROKAR_LIPOPROTEIN"/>
    <property type="match status" value="1"/>
</dbReference>
<feature type="chain" id="PRO_5030797963" description="Tripartite tricarboxylate transporter substrate binding protein" evidence="2">
    <location>
        <begin position="22"/>
        <end position="341"/>
    </location>
</feature>
<dbReference type="AlphaFoldDB" id="A0A7X5HUQ0"/>
<name>A0A7X5HUQ0_9FIRM</name>
<dbReference type="PANTHER" id="PTHR42928">
    <property type="entry name" value="TRICARBOXYLATE-BINDING PROTEIN"/>
    <property type="match status" value="1"/>
</dbReference>
<evidence type="ECO:0000256" key="1">
    <source>
        <dbReference type="ARBA" id="ARBA00006987"/>
    </source>
</evidence>
<comment type="similarity">
    <text evidence="1">Belongs to the UPF0065 (bug) family.</text>
</comment>